<proteinExistence type="predicted"/>
<gene>
    <name evidence="2" type="ORF">B0G92_2170</name>
    <name evidence="3" type="ORF">CLV50_1880</name>
</gene>
<keyword evidence="1" id="KW-0812">Transmembrane</keyword>
<evidence type="ECO:0000256" key="1">
    <source>
        <dbReference type="SAM" id="Phobius"/>
    </source>
</evidence>
<keyword evidence="1" id="KW-1133">Transmembrane helix</keyword>
<dbReference type="AlphaFoldDB" id="A0A497UHW0"/>
<reference evidence="2 4" key="1">
    <citation type="submission" date="2017-12" db="EMBL/GenBank/DDBJ databases">
        <title>Genomic Encyclopedia of Type Strains, Phase III (KMG-III): the genomes of soil and plant-associated and newly described type strains.</title>
        <authorList>
            <person name="Whitman W."/>
        </authorList>
    </citation>
    <scope>NUCLEOTIDE SEQUENCE [LARGE SCALE GENOMIC DNA]</scope>
    <source>
        <strain evidence="2 4">IP-10</strain>
    </source>
</reference>
<dbReference type="Proteomes" id="UP000233767">
    <property type="component" value="Unassembled WGS sequence"/>
</dbReference>
<keyword evidence="4" id="KW-1185">Reference proteome</keyword>
<evidence type="ECO:0000313" key="5">
    <source>
        <dbReference type="Proteomes" id="UP000275027"/>
    </source>
</evidence>
<feature type="transmembrane region" description="Helical" evidence="1">
    <location>
        <begin position="6"/>
        <end position="26"/>
    </location>
</feature>
<comment type="caution">
    <text evidence="3">The sequence shown here is derived from an EMBL/GenBank/DDBJ whole genome shotgun (WGS) entry which is preliminary data.</text>
</comment>
<reference evidence="3 5" key="2">
    <citation type="submission" date="2018-10" db="EMBL/GenBank/DDBJ databases">
        <title>Genomic Encyclopedia of Archaeal and Bacterial Type Strains, Phase II (KMG-II): from individual species to whole genera.</title>
        <authorList>
            <person name="Goeker M."/>
        </authorList>
    </citation>
    <scope>NUCLEOTIDE SEQUENCE [LARGE SCALE GENOMIC DNA]</scope>
    <source>
        <strain evidence="3 5">DSM 21886</strain>
    </source>
</reference>
<name>A0A497UHW0_9FLAO</name>
<keyword evidence="1" id="KW-0472">Membrane</keyword>
<sequence length="40" mass="4601">MAQITNFMKILGIVVILTRVGYMLFFSKNSNVKFLHPVKT</sequence>
<accession>A0A497UHW0</accession>
<dbReference type="EMBL" id="PJND01000008">
    <property type="protein sequence ID" value="PKW20891.1"/>
    <property type="molecule type" value="Genomic_DNA"/>
</dbReference>
<evidence type="ECO:0000313" key="2">
    <source>
        <dbReference type="EMBL" id="PKW20891.1"/>
    </source>
</evidence>
<protein>
    <submittedName>
        <fullName evidence="3">Uncharacterized protein</fullName>
    </submittedName>
</protein>
<dbReference type="Proteomes" id="UP000275027">
    <property type="component" value="Unassembled WGS sequence"/>
</dbReference>
<evidence type="ECO:0000313" key="3">
    <source>
        <dbReference type="EMBL" id="RLJ30470.1"/>
    </source>
</evidence>
<organism evidence="3 5">
    <name type="scientific">Flavobacterium lindanitolerans</name>
    <dbReference type="NCBI Taxonomy" id="428988"/>
    <lineage>
        <taxon>Bacteria</taxon>
        <taxon>Pseudomonadati</taxon>
        <taxon>Bacteroidota</taxon>
        <taxon>Flavobacteriia</taxon>
        <taxon>Flavobacteriales</taxon>
        <taxon>Flavobacteriaceae</taxon>
        <taxon>Flavobacterium</taxon>
    </lineage>
</organism>
<evidence type="ECO:0000313" key="4">
    <source>
        <dbReference type="Proteomes" id="UP000233767"/>
    </source>
</evidence>
<dbReference type="EMBL" id="RCCB01000011">
    <property type="protein sequence ID" value="RLJ30470.1"/>
    <property type="molecule type" value="Genomic_DNA"/>
</dbReference>